<gene>
    <name evidence="1" type="ORF">SSCH_1820003</name>
</gene>
<accession>A0A0B7MEB5</accession>
<name>A0A0B7MEB5_9FIRM</name>
<dbReference type="SUPFAM" id="SSF46785">
    <property type="entry name" value="Winged helix' DNA-binding domain"/>
    <property type="match status" value="1"/>
</dbReference>
<dbReference type="EMBL" id="CDRZ01000093">
    <property type="protein sequence ID" value="CEO88405.1"/>
    <property type="molecule type" value="Genomic_DNA"/>
</dbReference>
<dbReference type="InterPro" id="IPR036390">
    <property type="entry name" value="WH_DNA-bd_sf"/>
</dbReference>
<proteinExistence type="predicted"/>
<organism evidence="1 2">
    <name type="scientific">Syntrophaceticus schinkii</name>
    <dbReference type="NCBI Taxonomy" id="499207"/>
    <lineage>
        <taxon>Bacteria</taxon>
        <taxon>Bacillati</taxon>
        <taxon>Bacillota</taxon>
        <taxon>Clostridia</taxon>
        <taxon>Thermoanaerobacterales</taxon>
        <taxon>Thermoanaerobacterales Family III. Incertae Sedis</taxon>
        <taxon>Syntrophaceticus</taxon>
    </lineage>
</organism>
<protein>
    <submittedName>
        <fullName evidence="1">Transcriptional regulator, MarR family</fullName>
    </submittedName>
</protein>
<dbReference type="Proteomes" id="UP000046155">
    <property type="component" value="Unassembled WGS sequence"/>
</dbReference>
<dbReference type="AlphaFoldDB" id="A0A0B7MEB5"/>
<sequence length="54" mass="6336">MLTDAAKDVSKRIEHAYKTAYEVSLQGISESEFQSFDRLLEKVYENLHSRESER</sequence>
<evidence type="ECO:0000313" key="1">
    <source>
        <dbReference type="EMBL" id="CEO88405.1"/>
    </source>
</evidence>
<dbReference type="InterPro" id="IPR036388">
    <property type="entry name" value="WH-like_DNA-bd_sf"/>
</dbReference>
<keyword evidence="2" id="KW-1185">Reference proteome</keyword>
<dbReference type="Gene3D" id="1.10.10.10">
    <property type="entry name" value="Winged helix-like DNA-binding domain superfamily/Winged helix DNA-binding domain"/>
    <property type="match status" value="1"/>
</dbReference>
<reference evidence="2" key="1">
    <citation type="submission" date="2015-01" db="EMBL/GenBank/DDBJ databases">
        <authorList>
            <person name="Manzoor Shahid"/>
            <person name="Zubair Saima"/>
        </authorList>
    </citation>
    <scope>NUCLEOTIDE SEQUENCE [LARGE SCALE GENOMIC DNA]</scope>
    <source>
        <strain evidence="2">Sp3</strain>
    </source>
</reference>
<evidence type="ECO:0000313" key="2">
    <source>
        <dbReference type="Proteomes" id="UP000046155"/>
    </source>
</evidence>